<dbReference type="Pfam" id="PF21607">
    <property type="entry name" value="FabD_helical_ins"/>
    <property type="match status" value="1"/>
</dbReference>
<feature type="domain" description="Malonyl-CoA:ACP transacylase (MAT)" evidence="5">
    <location>
        <begin position="338"/>
        <end position="642"/>
    </location>
</feature>
<dbReference type="InterPro" id="IPR014179">
    <property type="entry name" value="PfaD-like_TIM-barrel"/>
</dbReference>
<gene>
    <name evidence="6" type="ORF">PBLR_12302</name>
</gene>
<feature type="domain" description="Malonyl-CoA:ACP transacylase (MAT)" evidence="5">
    <location>
        <begin position="10"/>
        <end position="305"/>
    </location>
</feature>
<dbReference type="Gene3D" id="3.20.20.70">
    <property type="entry name" value="Aldolase class I"/>
    <property type="match status" value="1"/>
</dbReference>
<accession>A0A383RA95</accession>
<reference evidence="7" key="1">
    <citation type="submission" date="2018-08" db="EMBL/GenBank/DDBJ databases">
        <authorList>
            <person name="Chevrot R."/>
        </authorList>
    </citation>
    <scope>NUCLEOTIDE SEQUENCE [LARGE SCALE GENOMIC DNA]</scope>
</reference>
<evidence type="ECO:0000313" key="7">
    <source>
        <dbReference type="Proteomes" id="UP000304148"/>
    </source>
</evidence>
<evidence type="ECO:0000256" key="1">
    <source>
        <dbReference type="ARBA" id="ARBA00013258"/>
    </source>
</evidence>
<dbReference type="SUPFAM" id="SSF55048">
    <property type="entry name" value="Probable ACP-binding domain of malonyl-CoA ACP transacylase"/>
    <property type="match status" value="2"/>
</dbReference>
<dbReference type="InterPro" id="IPR001227">
    <property type="entry name" value="Ac_transferase_dom_sf"/>
</dbReference>
<dbReference type="InterPro" id="IPR016036">
    <property type="entry name" value="Malonyl_transacylase_ACP-bd"/>
</dbReference>
<organism evidence="6 7">
    <name type="scientific">Paenibacillus alvei</name>
    <name type="common">Bacillus alvei</name>
    <dbReference type="NCBI Taxonomy" id="44250"/>
    <lineage>
        <taxon>Bacteria</taxon>
        <taxon>Bacillati</taxon>
        <taxon>Bacillota</taxon>
        <taxon>Bacilli</taxon>
        <taxon>Bacillales</taxon>
        <taxon>Paenibacillaceae</taxon>
        <taxon>Paenibacillus</taxon>
    </lineage>
</organism>
<dbReference type="NCBIfam" id="TIGR00128">
    <property type="entry name" value="fabD"/>
    <property type="match status" value="1"/>
</dbReference>
<evidence type="ECO:0000313" key="6">
    <source>
        <dbReference type="EMBL" id="SYX83880.1"/>
    </source>
</evidence>
<dbReference type="Gene3D" id="3.30.70.250">
    <property type="entry name" value="Malonyl-CoA ACP transacylase, ACP-binding"/>
    <property type="match status" value="1"/>
</dbReference>
<keyword evidence="3" id="KW-0012">Acyltransferase</keyword>
<dbReference type="SUPFAM" id="SSF51412">
    <property type="entry name" value="Inosine monophosphate dehydrogenase (IMPDH)"/>
    <property type="match status" value="1"/>
</dbReference>
<protein>
    <recommendedName>
        <fullName evidence="1">[acyl-carrier-protein] S-malonyltransferase</fullName>
        <ecNumber evidence="1">2.3.1.39</ecNumber>
    </recommendedName>
</protein>
<dbReference type="InterPro" id="IPR004410">
    <property type="entry name" value="Malonyl_CoA-ACP_transAc_FabD"/>
</dbReference>
<dbReference type="CDD" id="cd04742">
    <property type="entry name" value="NPD_FabD"/>
    <property type="match status" value="1"/>
</dbReference>
<dbReference type="Proteomes" id="UP000304148">
    <property type="component" value="Chromosome"/>
</dbReference>
<dbReference type="EMBL" id="LS992241">
    <property type="protein sequence ID" value="SYX83880.1"/>
    <property type="molecule type" value="Genomic_DNA"/>
</dbReference>
<dbReference type="Gene3D" id="3.40.366.10">
    <property type="entry name" value="Malonyl-Coenzyme A Acyl Carrier Protein, domain 2"/>
    <property type="match status" value="2"/>
</dbReference>
<dbReference type="InterPro" id="IPR013785">
    <property type="entry name" value="Aldolase_TIM"/>
</dbReference>
<name>A0A383RA95_PAEAL</name>
<dbReference type="PANTHER" id="PTHR42681">
    <property type="entry name" value="MALONYL-COA-ACYL CARRIER PROTEIN TRANSACYLASE, MITOCHONDRIAL"/>
    <property type="match status" value="1"/>
</dbReference>
<dbReference type="Pfam" id="PF00698">
    <property type="entry name" value="Acyl_transf_1"/>
    <property type="match status" value="2"/>
</dbReference>
<sequence>MTVRQPIIFMYSGQASQYYQMGRTLFQENAIFRTNMKRMDDRLKEWIGESILSELYYSEKSRSEQFDRTLLTHCAIFMVEHALTEVLKANGLQPDIVVGSSLGEFAAAVAAGVIDVEDALQAVAVQASRFESLCSPGGMLAILHDPAWYDSDPVLREHCEVASINNEDHFVVTGHQESISKVQQYVKAQGIACQRLPVTQGFHSSALDPAEKEYVEFLKTFKHHKPQISFISSLYGRQLDQVDQDHLWKAVRMPIRFNESVSFLQKLVTRGVYLDLGPSGTLAAIMKRLTINPDADIILPIMTPFQNETSSVDRIIAQHSSKNKVTVTKEEKPMRAYVFPGQGSQAKGMGGELFDRFPEITSQADAILGYSIKELCLEDPRGNLNRTDFTQPALYTVNALMYLKAVEDAGTKPNLLAGHSLGEYNALYAAGAFDFATGLKLVKKRGELMSQAVGGGMAAVIGLDADAVNLVLKQNPQLESIDIANYNSSKQFVIAGKKEDISQAQPVFEMKGARYVPLKVSGAFHSRYMSEARDQFERYIQMFEFTAPNIPVIANVSARPYRTSELKSNLSKQITHAVKWCETIQVLLGFDSIEIKEIGPGIVLSGLTNKIRQESVPIAIDLEKELQPIKETSSIDAQKADRQRQLEMVEASPESLMKVSTPVTSQHFINIEEEDTPSPAPFTYEITAESLGSENFKKKYRLKYAYLAGAMYKGIASKELVVRMGKAGMLGILGTGGMALDEVARAIQYIQAELHQGQAYGMNLLHSPYHPEREEESVDLYLKYGVNLIEASAYMAITPSLIKYRAAGLIRSQDGSVSIKHRIIGKVSRPEVAEVFLSPAPEYLVERLIDQRKITREQANLLKLVPMADDLCLEADSAGHTDGGAANVLLPAILILRDEICSRHGYSQQVGIGAAGGIGMPEAAASAFILGADFIVTGSINQCTVEAGTSDAVKDLLQQINIQDTAYAPAGDMFEMGAKVQVLRKGVFFPARANKLQELYRQCNTIDDIPDKEKHQLQDKYFKMSFDDVYREVKVHHSAQEIEKAEKNPKHKMALIFKWYFAYSTRIALQGKPGCQVDYQVHCGPALGAFNQWVKGTSLESWRSRHVDEIAIKLMGGTADVLNRRIRALHGSLIR</sequence>
<comment type="catalytic activity">
    <reaction evidence="4">
        <text>holo-[ACP] + malonyl-CoA = malonyl-[ACP] + CoA</text>
        <dbReference type="Rhea" id="RHEA:41792"/>
        <dbReference type="Rhea" id="RHEA-COMP:9623"/>
        <dbReference type="Rhea" id="RHEA-COMP:9685"/>
        <dbReference type="ChEBI" id="CHEBI:57287"/>
        <dbReference type="ChEBI" id="CHEBI:57384"/>
        <dbReference type="ChEBI" id="CHEBI:64479"/>
        <dbReference type="ChEBI" id="CHEBI:78449"/>
        <dbReference type="EC" id="2.3.1.39"/>
    </reaction>
</comment>
<dbReference type="AlphaFoldDB" id="A0A383RA95"/>
<dbReference type="NCBIfam" id="TIGR02814">
    <property type="entry name" value="pfaD_fam"/>
    <property type="match status" value="1"/>
</dbReference>
<evidence type="ECO:0000256" key="4">
    <source>
        <dbReference type="ARBA" id="ARBA00048462"/>
    </source>
</evidence>
<dbReference type="EC" id="2.3.1.39" evidence="1"/>
<proteinExistence type="predicted"/>
<keyword evidence="2 6" id="KW-0808">Transferase</keyword>
<dbReference type="SUPFAM" id="SSF52151">
    <property type="entry name" value="FabD/lysophospholipase-like"/>
    <property type="match status" value="2"/>
</dbReference>
<dbReference type="InterPro" id="IPR050858">
    <property type="entry name" value="Mal-CoA-ACP_Trans/PKS_FabD"/>
</dbReference>
<dbReference type="GO" id="GO:0005829">
    <property type="term" value="C:cytosol"/>
    <property type="evidence" value="ECO:0007669"/>
    <property type="project" value="TreeGrafter"/>
</dbReference>
<evidence type="ECO:0000256" key="3">
    <source>
        <dbReference type="ARBA" id="ARBA00023315"/>
    </source>
</evidence>
<evidence type="ECO:0000259" key="5">
    <source>
        <dbReference type="SMART" id="SM00827"/>
    </source>
</evidence>
<dbReference type="RefSeq" id="WP_232055579.1">
    <property type="nucleotide sequence ID" value="NZ_LS992241.1"/>
</dbReference>
<dbReference type="GO" id="GO:0004314">
    <property type="term" value="F:[acyl-carrier-protein] S-malonyltransferase activity"/>
    <property type="evidence" value="ECO:0007669"/>
    <property type="project" value="UniProtKB-EC"/>
</dbReference>
<dbReference type="InterPro" id="IPR049489">
    <property type="entry name" value="FabD-like_helical_ins"/>
</dbReference>
<evidence type="ECO:0000256" key="2">
    <source>
        <dbReference type="ARBA" id="ARBA00022679"/>
    </source>
</evidence>
<dbReference type="PANTHER" id="PTHR42681:SF1">
    <property type="entry name" value="MALONYL-COA-ACYL CARRIER PROTEIN TRANSACYLASE, MITOCHONDRIAL"/>
    <property type="match status" value="1"/>
</dbReference>
<dbReference type="SMART" id="SM00827">
    <property type="entry name" value="PKS_AT"/>
    <property type="match status" value="2"/>
</dbReference>
<dbReference type="InterPro" id="IPR016035">
    <property type="entry name" value="Acyl_Trfase/lysoPLipase"/>
</dbReference>
<dbReference type="GO" id="GO:0006633">
    <property type="term" value="P:fatty acid biosynthetic process"/>
    <property type="evidence" value="ECO:0007669"/>
    <property type="project" value="TreeGrafter"/>
</dbReference>
<dbReference type="InterPro" id="IPR014043">
    <property type="entry name" value="Acyl_transferase_dom"/>
</dbReference>